<comment type="catalytic activity">
    <reaction evidence="19 20">
        <text>GTP + 4 H2O = 2,5-diamino-6-hydroxy-4-(5-phosphoribosylamino)-pyrimidine + formate + 2 phosphate + 3 H(+)</text>
        <dbReference type="Rhea" id="RHEA:23704"/>
        <dbReference type="ChEBI" id="CHEBI:15377"/>
        <dbReference type="ChEBI" id="CHEBI:15378"/>
        <dbReference type="ChEBI" id="CHEBI:15740"/>
        <dbReference type="ChEBI" id="CHEBI:37565"/>
        <dbReference type="ChEBI" id="CHEBI:43474"/>
        <dbReference type="ChEBI" id="CHEBI:58614"/>
        <dbReference type="EC" id="3.5.4.25"/>
    </reaction>
</comment>
<comment type="function">
    <text evidence="3 20">Catalyzes the conversion of D-ribulose 5-phosphate to formate and 3,4-dihydroxy-2-butanone 4-phosphate.</text>
</comment>
<feature type="binding site" evidence="20">
    <location>
        <position position="375"/>
    </location>
    <ligand>
        <name>GTP</name>
        <dbReference type="ChEBI" id="CHEBI:37565"/>
    </ligand>
</feature>
<dbReference type="Gene3D" id="3.40.50.10990">
    <property type="entry name" value="GTP cyclohydrolase II"/>
    <property type="match status" value="1"/>
</dbReference>
<dbReference type="PANTHER" id="PTHR21327:SF18">
    <property type="entry name" value="3,4-DIHYDROXY-2-BUTANONE 4-PHOSPHATE SYNTHASE"/>
    <property type="match status" value="1"/>
</dbReference>
<dbReference type="NCBIfam" id="TIGR00505">
    <property type="entry name" value="ribA"/>
    <property type="match status" value="1"/>
</dbReference>
<dbReference type="GO" id="GO:0005525">
    <property type="term" value="F:GTP binding"/>
    <property type="evidence" value="ECO:0007669"/>
    <property type="project" value="UniProtKB-KW"/>
</dbReference>
<keyword evidence="12 20" id="KW-0862">Zinc</keyword>
<evidence type="ECO:0000256" key="1">
    <source>
        <dbReference type="ARBA" id="ARBA00000141"/>
    </source>
</evidence>
<evidence type="ECO:0000256" key="4">
    <source>
        <dbReference type="ARBA" id="ARBA00004853"/>
    </source>
</evidence>
<evidence type="ECO:0000256" key="18">
    <source>
        <dbReference type="ARBA" id="ARBA00043932"/>
    </source>
</evidence>
<dbReference type="InterPro" id="IPR017945">
    <property type="entry name" value="DHBP_synth_RibB-like_a/b_dom"/>
</dbReference>
<feature type="binding site" evidence="20">
    <location>
        <begin position="312"/>
        <end position="314"/>
    </location>
    <ligand>
        <name>GTP</name>
        <dbReference type="ChEBI" id="CHEBI:37565"/>
    </ligand>
</feature>
<evidence type="ECO:0000256" key="3">
    <source>
        <dbReference type="ARBA" id="ARBA00002284"/>
    </source>
</evidence>
<feature type="binding site" evidence="20">
    <location>
        <position position="287"/>
    </location>
    <ligand>
        <name>Zn(2+)</name>
        <dbReference type="ChEBI" id="CHEBI:29105"/>
        <note>catalytic</note>
    </ligand>
</feature>
<evidence type="ECO:0000256" key="11">
    <source>
        <dbReference type="ARBA" id="ARBA00022801"/>
    </source>
</evidence>
<feature type="binding site" evidence="20">
    <location>
        <position position="274"/>
    </location>
    <ligand>
        <name>Zn(2+)</name>
        <dbReference type="ChEBI" id="CHEBI:29105"/>
        <note>catalytic</note>
    </ligand>
</feature>
<organism evidence="22 23">
    <name type="scientific">Desulforhopalus singaporensis</name>
    <dbReference type="NCBI Taxonomy" id="91360"/>
    <lineage>
        <taxon>Bacteria</taxon>
        <taxon>Pseudomonadati</taxon>
        <taxon>Thermodesulfobacteriota</taxon>
        <taxon>Desulfobulbia</taxon>
        <taxon>Desulfobulbales</taxon>
        <taxon>Desulfocapsaceae</taxon>
        <taxon>Desulforhopalus</taxon>
    </lineage>
</organism>
<evidence type="ECO:0000256" key="6">
    <source>
        <dbReference type="ARBA" id="ARBA00005520"/>
    </source>
</evidence>
<evidence type="ECO:0000256" key="14">
    <source>
        <dbReference type="ARBA" id="ARBA00023134"/>
    </source>
</evidence>
<comment type="pathway">
    <text evidence="4 20">Cofactor biosynthesis; riboflavin biosynthesis; 5-amino-6-(D-ribitylamino)uracil from GTP: step 1/4.</text>
</comment>
<comment type="similarity">
    <text evidence="7 20">In the C-terminal section; belongs to the GTP cyclohydrolase II family.</text>
</comment>
<keyword evidence="14 20" id="KW-0342">GTP-binding</keyword>
<dbReference type="HAMAP" id="MF_00180">
    <property type="entry name" value="RibB"/>
    <property type="match status" value="1"/>
</dbReference>
<dbReference type="GO" id="GO:0009231">
    <property type="term" value="P:riboflavin biosynthetic process"/>
    <property type="evidence" value="ECO:0007669"/>
    <property type="project" value="UniProtKB-UniRule"/>
</dbReference>
<comment type="caution">
    <text evidence="20">Lacks conserved residue(s) required for the propagation of feature annotation.</text>
</comment>
<comment type="function">
    <text evidence="18 20">Catalyzes the conversion of GTP to 2,5-diamino-6-ribosylamino-4(3H)-pyrimidinone 5'-phosphate (DARP), formate and pyrophosphate.</text>
</comment>
<dbReference type="AlphaFoldDB" id="A0A1H0R8S7"/>
<feature type="binding site" evidence="20">
    <location>
        <position position="180"/>
    </location>
    <ligand>
        <name>D-ribulose 5-phosphate</name>
        <dbReference type="ChEBI" id="CHEBI:58121"/>
    </ligand>
</feature>
<feature type="active site" description="Nucleophile; for GTP cyclohydrolase activity" evidence="20">
    <location>
        <position position="349"/>
    </location>
</feature>
<dbReference type="PANTHER" id="PTHR21327">
    <property type="entry name" value="GTP CYCLOHYDROLASE II-RELATED"/>
    <property type="match status" value="1"/>
</dbReference>
<dbReference type="Pfam" id="PF00925">
    <property type="entry name" value="GTP_cyclohydro2"/>
    <property type="match status" value="1"/>
</dbReference>
<evidence type="ECO:0000256" key="8">
    <source>
        <dbReference type="ARBA" id="ARBA00022619"/>
    </source>
</evidence>
<comment type="cofactor">
    <cofactor evidence="20">
        <name>Zn(2+)</name>
        <dbReference type="ChEBI" id="CHEBI:29105"/>
    </cofactor>
    <text evidence="20">Binds 1 zinc ion per subunit.</text>
</comment>
<evidence type="ECO:0000256" key="20">
    <source>
        <dbReference type="HAMAP-Rule" id="MF_01283"/>
    </source>
</evidence>
<evidence type="ECO:0000256" key="13">
    <source>
        <dbReference type="ARBA" id="ARBA00022842"/>
    </source>
</evidence>
<dbReference type="Gene3D" id="3.90.870.10">
    <property type="entry name" value="DHBP synthase"/>
    <property type="match status" value="1"/>
</dbReference>
<comment type="pathway">
    <text evidence="5 20">Cofactor biosynthesis; riboflavin biosynthesis; 2-hydroxy-3-oxobutyl phosphate from D-ribulose 5-phosphate: step 1/1.</text>
</comment>
<keyword evidence="13 20" id="KW-0460">Magnesium</keyword>
<dbReference type="InterPro" id="IPR000926">
    <property type="entry name" value="RibA"/>
</dbReference>
<comment type="catalytic activity">
    <reaction evidence="1 20">
        <text>D-ribulose 5-phosphate = (2S)-2-hydroxy-3-oxobutyl phosphate + formate + H(+)</text>
        <dbReference type="Rhea" id="RHEA:18457"/>
        <dbReference type="ChEBI" id="CHEBI:15378"/>
        <dbReference type="ChEBI" id="CHEBI:15740"/>
        <dbReference type="ChEBI" id="CHEBI:58121"/>
        <dbReference type="ChEBI" id="CHEBI:58830"/>
        <dbReference type="EC" id="4.1.99.12"/>
    </reaction>
</comment>
<dbReference type="EC" id="4.1.99.12" evidence="20"/>
<dbReference type="STRING" id="91360.SAMN05660330_02220"/>
<feature type="active site" description="Proton acceptor; for GTP cyclohydrolase activity" evidence="20">
    <location>
        <position position="347"/>
    </location>
</feature>
<feature type="binding site" evidence="20">
    <location>
        <begin position="269"/>
        <end position="273"/>
    </location>
    <ligand>
        <name>GTP</name>
        <dbReference type="ChEBI" id="CHEBI:37565"/>
    </ligand>
</feature>
<name>A0A1H0R8S7_9BACT</name>
<dbReference type="GO" id="GO:0003935">
    <property type="term" value="F:GTP cyclohydrolase II activity"/>
    <property type="evidence" value="ECO:0007669"/>
    <property type="project" value="UniProtKB-UniRule"/>
</dbReference>
<dbReference type="GO" id="GO:0008686">
    <property type="term" value="F:3,4-dihydroxy-2-butanone-4-phosphate synthase activity"/>
    <property type="evidence" value="ECO:0007669"/>
    <property type="project" value="UniProtKB-UniRule"/>
</dbReference>
<dbReference type="HAMAP" id="MF_01283">
    <property type="entry name" value="RibBA"/>
    <property type="match status" value="1"/>
</dbReference>
<feature type="region of interest" description="GTP cyclohydrolase II" evidence="20">
    <location>
        <begin position="218"/>
        <end position="420"/>
    </location>
</feature>
<dbReference type="GO" id="GO:0008270">
    <property type="term" value="F:zinc ion binding"/>
    <property type="evidence" value="ECO:0007669"/>
    <property type="project" value="UniProtKB-UniRule"/>
</dbReference>
<proteinExistence type="inferred from homology"/>
<dbReference type="GO" id="GO:0000287">
    <property type="term" value="F:magnesium ion binding"/>
    <property type="evidence" value="ECO:0007669"/>
    <property type="project" value="UniProtKB-UniRule"/>
</dbReference>
<comment type="similarity">
    <text evidence="6 20">In the N-terminal section; belongs to the DHBP synthase family.</text>
</comment>
<feature type="site" description="Essential for DHBP synthase activity" evidence="20">
    <location>
        <position position="142"/>
    </location>
</feature>
<evidence type="ECO:0000259" key="21">
    <source>
        <dbReference type="Pfam" id="PF00925"/>
    </source>
</evidence>
<dbReference type="FunFam" id="3.40.50.10990:FF:000001">
    <property type="entry name" value="Riboflavin biosynthesis protein RibBA"/>
    <property type="match status" value="1"/>
</dbReference>
<dbReference type="FunFam" id="3.90.870.10:FF:000001">
    <property type="entry name" value="Riboflavin biosynthesis protein RibBA"/>
    <property type="match status" value="1"/>
</dbReference>
<feature type="binding site" evidence="20">
    <location>
        <position position="44"/>
    </location>
    <ligand>
        <name>Mg(2+)</name>
        <dbReference type="ChEBI" id="CHEBI:18420"/>
        <label>1</label>
    </ligand>
</feature>
<evidence type="ECO:0000256" key="2">
    <source>
        <dbReference type="ARBA" id="ARBA00001936"/>
    </source>
</evidence>
<sequence length="420" mass="45552">MKPESSFDESFTSVTIMAVSAIEDVIKDIQAGKMVILVDDEDRENEGDLYMAAEAVDAAAINFMARYGRGLICLTLSGDLVDKLGLPMMVPNNTSPYGTGFTISIEAKTGVSTGISAADRARTVQVAVDPESGPGDLVSPGHIFPLRARDGGVLVRAGQTEGSVDLSRLAGMIPAGVICEIMNEDGTMARMADLEEFSKEHDLKIATIADLVAYRLREDTLVKRQVEARVPTEHAGEFKAIVYSNSVDNLEHLALVKGDIENAEKVLVRVHSECLTGDVFGSSRCDCGLQLNAAMKMIDQAGCGIVVYMRQEGRGIGLVNKLKAYCLQDNEGVDTVEANLRLGFKSDLRDYGIGAQILRDLGVSKMSILTNNPKKIVGLEGYGIKVVERLPLEMPASEESKEYLMCKRDRMGHLIEVKKD</sequence>
<keyword evidence="9 20" id="KW-0479">Metal-binding</keyword>
<keyword evidence="10 20" id="KW-0547">Nucleotide-binding</keyword>
<dbReference type="Proteomes" id="UP000199073">
    <property type="component" value="Unassembled WGS sequence"/>
</dbReference>
<dbReference type="NCBIfam" id="TIGR00506">
    <property type="entry name" value="ribB"/>
    <property type="match status" value="1"/>
</dbReference>
<dbReference type="SUPFAM" id="SSF55821">
    <property type="entry name" value="YrdC/RibB"/>
    <property type="match status" value="1"/>
</dbReference>
<feature type="region of interest" description="DHBP synthase" evidence="20">
    <location>
        <begin position="1"/>
        <end position="217"/>
    </location>
</feature>
<evidence type="ECO:0000256" key="19">
    <source>
        <dbReference type="ARBA" id="ARBA00049295"/>
    </source>
</evidence>
<reference evidence="22 23" key="1">
    <citation type="submission" date="2016-10" db="EMBL/GenBank/DDBJ databases">
        <authorList>
            <person name="de Groot N.N."/>
        </authorList>
    </citation>
    <scope>NUCLEOTIDE SEQUENCE [LARGE SCALE GENOMIC DNA]</scope>
    <source>
        <strain evidence="22 23">DSM 12130</strain>
    </source>
</reference>
<gene>
    <name evidence="20" type="primary">ribBA</name>
    <name evidence="22" type="ORF">SAMN05660330_02220</name>
</gene>
<accession>A0A1H0R8S7</accession>
<dbReference type="InterPro" id="IPR032677">
    <property type="entry name" value="GTP_cyclohydro_II"/>
</dbReference>
<evidence type="ECO:0000256" key="17">
    <source>
        <dbReference type="ARBA" id="ARBA00023268"/>
    </source>
</evidence>
<feature type="binding site" evidence="20">
    <location>
        <position position="48"/>
    </location>
    <ligand>
        <name>D-ribulose 5-phosphate</name>
        <dbReference type="ChEBI" id="CHEBI:58121"/>
    </ligand>
</feature>
<keyword evidence="8 20" id="KW-0686">Riboflavin biosynthesis</keyword>
<keyword evidence="17 20" id="KW-0511">Multifunctional enzyme</keyword>
<evidence type="ECO:0000313" key="22">
    <source>
        <dbReference type="EMBL" id="SDP25825.1"/>
    </source>
</evidence>
<dbReference type="InterPro" id="IPR036144">
    <property type="entry name" value="RibA-like_sf"/>
</dbReference>
<dbReference type="Pfam" id="PF00926">
    <property type="entry name" value="DHBP_synthase"/>
    <property type="match status" value="1"/>
</dbReference>
<feature type="binding site" evidence="20">
    <location>
        <begin position="43"/>
        <end position="44"/>
    </location>
    <ligand>
        <name>D-ribulose 5-phosphate</name>
        <dbReference type="ChEBI" id="CHEBI:58121"/>
    </ligand>
</feature>
<evidence type="ECO:0000313" key="23">
    <source>
        <dbReference type="Proteomes" id="UP000199073"/>
    </source>
</evidence>
<keyword evidence="23" id="KW-1185">Reference proteome</keyword>
<dbReference type="PIRSF" id="PIRSF001259">
    <property type="entry name" value="RibA"/>
    <property type="match status" value="1"/>
</dbReference>
<evidence type="ECO:0000256" key="10">
    <source>
        <dbReference type="ARBA" id="ARBA00022741"/>
    </source>
</evidence>
<evidence type="ECO:0000256" key="15">
    <source>
        <dbReference type="ARBA" id="ARBA00023211"/>
    </source>
</evidence>
<keyword evidence="11 20" id="KW-0378">Hydrolase</keyword>
<evidence type="ECO:0000256" key="5">
    <source>
        <dbReference type="ARBA" id="ARBA00004904"/>
    </source>
</evidence>
<comment type="cofactor">
    <cofactor evidence="2">
        <name>Mn(2+)</name>
        <dbReference type="ChEBI" id="CHEBI:29035"/>
    </cofactor>
</comment>
<dbReference type="EMBL" id="FNJI01000014">
    <property type="protein sequence ID" value="SDP25825.1"/>
    <property type="molecule type" value="Genomic_DNA"/>
</dbReference>
<feature type="domain" description="GTP cyclohydrolase II" evidence="21">
    <location>
        <begin position="224"/>
        <end position="391"/>
    </location>
</feature>
<evidence type="ECO:0000256" key="12">
    <source>
        <dbReference type="ARBA" id="ARBA00022833"/>
    </source>
</evidence>
<evidence type="ECO:0000256" key="9">
    <source>
        <dbReference type="ARBA" id="ARBA00022723"/>
    </source>
</evidence>
<dbReference type="HAMAP" id="MF_00179">
    <property type="entry name" value="RibA"/>
    <property type="match status" value="1"/>
</dbReference>
<feature type="binding site" evidence="20">
    <location>
        <position position="44"/>
    </location>
    <ligand>
        <name>Mg(2+)</name>
        <dbReference type="ChEBI" id="CHEBI:18420"/>
        <label>2</label>
    </ligand>
</feature>
<protein>
    <recommendedName>
        <fullName evidence="20">Riboflavin biosynthesis protein RibBA</fullName>
    </recommendedName>
    <domain>
        <recommendedName>
            <fullName evidence="20">3,4-dihydroxy-2-butanone 4-phosphate synthase</fullName>
            <shortName evidence="20">DHBP synthase</shortName>
            <ecNumber evidence="20">4.1.99.12</ecNumber>
        </recommendedName>
    </domain>
    <domain>
        <recommendedName>
            <fullName evidence="20">GTP cyclohydrolase-2</fullName>
            <ecNumber evidence="20">3.5.4.25</ecNumber>
        </recommendedName>
        <alternativeName>
            <fullName evidence="20">GTP cyclohydrolase II</fullName>
        </alternativeName>
    </domain>
</protein>
<feature type="site" description="Essential for DHBP synthase activity" evidence="20">
    <location>
        <position position="180"/>
    </location>
</feature>
<dbReference type="SUPFAM" id="SSF142695">
    <property type="entry name" value="RibA-like"/>
    <property type="match status" value="1"/>
</dbReference>
<feature type="binding site" evidence="20">
    <location>
        <position position="290"/>
    </location>
    <ligand>
        <name>GTP</name>
        <dbReference type="ChEBI" id="CHEBI:37565"/>
    </ligand>
</feature>
<evidence type="ECO:0000256" key="7">
    <source>
        <dbReference type="ARBA" id="ARBA00008976"/>
    </source>
</evidence>
<dbReference type="CDD" id="cd00641">
    <property type="entry name" value="GTP_cyclohydro2"/>
    <property type="match status" value="1"/>
</dbReference>
<dbReference type="UniPathway" id="UPA00275">
    <property type="reaction ID" value="UER00399"/>
</dbReference>
<keyword evidence="15 20" id="KW-0464">Manganese</keyword>
<keyword evidence="16 20" id="KW-0456">Lyase</keyword>
<dbReference type="NCBIfam" id="NF001591">
    <property type="entry name" value="PRK00393.1"/>
    <property type="match status" value="1"/>
</dbReference>
<feature type="binding site" evidence="20">
    <location>
        <position position="370"/>
    </location>
    <ligand>
        <name>GTP</name>
        <dbReference type="ChEBI" id="CHEBI:37565"/>
    </ligand>
</feature>
<dbReference type="InterPro" id="IPR016299">
    <property type="entry name" value="Riboflavin_synth_RibBA"/>
</dbReference>
<dbReference type="InterPro" id="IPR000422">
    <property type="entry name" value="DHBP_synthase_RibB"/>
</dbReference>
<dbReference type="GO" id="GO:0030145">
    <property type="term" value="F:manganese ion binding"/>
    <property type="evidence" value="ECO:0007669"/>
    <property type="project" value="UniProtKB-UniRule"/>
</dbReference>
<dbReference type="NCBIfam" id="NF006803">
    <property type="entry name" value="PRK09311.1"/>
    <property type="match status" value="1"/>
</dbReference>
<evidence type="ECO:0000256" key="16">
    <source>
        <dbReference type="ARBA" id="ARBA00023239"/>
    </source>
</evidence>
<feature type="binding site" evidence="20">
    <location>
        <position position="285"/>
    </location>
    <ligand>
        <name>Zn(2+)</name>
        <dbReference type="ChEBI" id="CHEBI:29105"/>
        <note>catalytic</note>
    </ligand>
</feature>
<feature type="binding site" evidence="20">
    <location>
        <position position="335"/>
    </location>
    <ligand>
        <name>GTP</name>
        <dbReference type="ChEBI" id="CHEBI:37565"/>
    </ligand>
</feature>
<dbReference type="EC" id="3.5.4.25" evidence="20"/>
<dbReference type="GO" id="GO:0005829">
    <property type="term" value="C:cytosol"/>
    <property type="evidence" value="ECO:0007669"/>
    <property type="project" value="TreeGrafter"/>
</dbReference>
<comment type="cofactor">
    <cofactor evidence="20">
        <name>Mg(2+)</name>
        <dbReference type="ChEBI" id="CHEBI:18420"/>
    </cofactor>
    <cofactor evidence="20">
        <name>Mn(2+)</name>
        <dbReference type="ChEBI" id="CHEBI:29035"/>
    </cofactor>
    <text evidence="20">Binds 2 divalent metal cations per subunit. Magnesium or manganese.</text>
</comment>